<sequence length="133" mass="14829">MANLTSDQAIRLSDNFYYLSSSMLDFRVANWEKLSDDDIKELSDIQYSLLSFGENILALSTTLIMDEVVDSLGKINTITQEIKDSIKDLKNIQKGLNVATGILILGAMIINRDPQGIGSSLKDLFELWKAPLD</sequence>
<dbReference type="AlphaFoldDB" id="A0A2W7RWT8"/>
<dbReference type="RefSeq" id="WP_086501925.1">
    <property type="nucleotide sequence ID" value="NZ_MSSV01000011.1"/>
</dbReference>
<dbReference type="OrthoDB" id="1439363at2"/>
<evidence type="ECO:0000313" key="3">
    <source>
        <dbReference type="Proteomes" id="UP000249115"/>
    </source>
</evidence>
<evidence type="ECO:0000313" key="2">
    <source>
        <dbReference type="EMBL" id="TXD79704.1"/>
    </source>
</evidence>
<evidence type="ECO:0000313" key="4">
    <source>
        <dbReference type="Proteomes" id="UP000321927"/>
    </source>
</evidence>
<reference evidence="2 4" key="2">
    <citation type="submission" date="2019-08" db="EMBL/GenBank/DDBJ databases">
        <title>Genome of Algoriphagus ratkowskyi IC026.</title>
        <authorList>
            <person name="Bowman J.P."/>
        </authorList>
    </citation>
    <scope>NUCLEOTIDE SEQUENCE [LARGE SCALE GENOMIC DNA]</scope>
    <source>
        <strain evidence="2 4">IC026</strain>
    </source>
</reference>
<gene>
    <name evidence="2" type="ORF">ESW18_00815</name>
    <name evidence="1" type="ORF">LV84_02503</name>
</gene>
<dbReference type="Proteomes" id="UP000321927">
    <property type="component" value="Unassembled WGS sequence"/>
</dbReference>
<dbReference type="EMBL" id="QKZU01000009">
    <property type="protein sequence ID" value="PZX55365.1"/>
    <property type="molecule type" value="Genomic_DNA"/>
</dbReference>
<comment type="caution">
    <text evidence="1">The sequence shown here is derived from an EMBL/GenBank/DDBJ whole genome shotgun (WGS) entry which is preliminary data.</text>
</comment>
<dbReference type="EMBL" id="VORV01000001">
    <property type="protein sequence ID" value="TXD79704.1"/>
    <property type="molecule type" value="Genomic_DNA"/>
</dbReference>
<reference evidence="1 3" key="1">
    <citation type="submission" date="2018-06" db="EMBL/GenBank/DDBJ databases">
        <title>Genomic Encyclopedia of Archaeal and Bacterial Type Strains, Phase II (KMG-II): from individual species to whole genera.</title>
        <authorList>
            <person name="Goeker M."/>
        </authorList>
    </citation>
    <scope>NUCLEOTIDE SEQUENCE [LARGE SCALE GENOMIC DNA]</scope>
    <source>
        <strain evidence="1 3">DSM 22686</strain>
    </source>
</reference>
<keyword evidence="4" id="KW-1185">Reference proteome</keyword>
<organism evidence="1 3">
    <name type="scientific">Algoriphagus ratkowskyi</name>
    <dbReference type="NCBI Taxonomy" id="57028"/>
    <lineage>
        <taxon>Bacteria</taxon>
        <taxon>Pseudomonadati</taxon>
        <taxon>Bacteroidota</taxon>
        <taxon>Cytophagia</taxon>
        <taxon>Cytophagales</taxon>
        <taxon>Cyclobacteriaceae</taxon>
        <taxon>Algoriphagus</taxon>
    </lineage>
</organism>
<dbReference type="Proteomes" id="UP000249115">
    <property type="component" value="Unassembled WGS sequence"/>
</dbReference>
<proteinExistence type="predicted"/>
<accession>A0A2W7RWT8</accession>
<name>A0A2W7RWT8_9BACT</name>
<evidence type="ECO:0000313" key="1">
    <source>
        <dbReference type="EMBL" id="PZX55365.1"/>
    </source>
</evidence>
<protein>
    <submittedName>
        <fullName evidence="1">Uncharacterized protein</fullName>
    </submittedName>
</protein>